<gene>
    <name evidence="14" type="primary">fdhF</name>
    <name evidence="14" type="ORF">JHD44_15845</name>
</gene>
<feature type="domain" description="2Fe-2S ferredoxin-type" evidence="10">
    <location>
        <begin position="20"/>
        <end position="98"/>
    </location>
</feature>
<dbReference type="SUPFAM" id="SSF50692">
    <property type="entry name" value="ADC-like"/>
    <property type="match status" value="1"/>
</dbReference>
<dbReference type="SUPFAM" id="SSF53706">
    <property type="entry name" value="Formate dehydrogenase/DMSO reductase, domains 1-3"/>
    <property type="match status" value="1"/>
</dbReference>
<keyword evidence="7" id="KW-0560">Oxidoreductase</keyword>
<dbReference type="InterPro" id="IPR019574">
    <property type="entry name" value="NADH_UbQ_OxRdtase_Gsu_4Fe4S-bd"/>
</dbReference>
<dbReference type="Proteomes" id="UP000598488">
    <property type="component" value="Unassembled WGS sequence"/>
</dbReference>
<accession>A0ABS0ZER1</accession>
<dbReference type="SMART" id="SM00926">
    <property type="entry name" value="Molybdop_Fe4S4"/>
    <property type="match status" value="1"/>
</dbReference>
<feature type="domain" description="4Fe-4S ferredoxin-type" evidence="11">
    <location>
        <begin position="204"/>
        <end position="232"/>
    </location>
</feature>
<dbReference type="PANTHER" id="PTHR43105:SF14">
    <property type="entry name" value="FORMATE DEHYDROGENASE H"/>
    <property type="match status" value="1"/>
</dbReference>
<dbReference type="CDD" id="cd00207">
    <property type="entry name" value="fer2"/>
    <property type="match status" value="1"/>
</dbReference>
<dbReference type="Pfam" id="PF10588">
    <property type="entry name" value="NADH-G_4Fe-4S_3"/>
    <property type="match status" value="1"/>
</dbReference>
<dbReference type="PROSITE" id="PS51669">
    <property type="entry name" value="4FE4S_MOW_BIS_MGD"/>
    <property type="match status" value="1"/>
</dbReference>
<dbReference type="SUPFAM" id="SSF54292">
    <property type="entry name" value="2Fe-2S ferredoxin-like"/>
    <property type="match status" value="1"/>
</dbReference>
<name>A0ABS0ZER1_9GAMM</name>
<feature type="domain" description="4Fe-4S Mo/W bis-MGD-type" evidence="12">
    <location>
        <begin position="239"/>
        <end position="295"/>
    </location>
</feature>
<comment type="caution">
    <text evidence="14">The sequence shown here is derived from an EMBL/GenBank/DDBJ whole genome shotgun (WGS) entry which is preliminary data.</text>
</comment>
<feature type="domain" description="4Fe-4S ferredoxin-type" evidence="11">
    <location>
        <begin position="160"/>
        <end position="191"/>
    </location>
</feature>
<keyword evidence="8" id="KW-0408">Iron</keyword>
<dbReference type="InterPro" id="IPR050123">
    <property type="entry name" value="Prok_molybdopt-oxidoreductase"/>
</dbReference>
<dbReference type="Gene3D" id="2.20.25.90">
    <property type="entry name" value="ADC-like domains"/>
    <property type="match status" value="1"/>
</dbReference>
<dbReference type="Gene3D" id="3.40.228.10">
    <property type="entry name" value="Dimethylsulfoxide Reductase, domain 2"/>
    <property type="match status" value="1"/>
</dbReference>
<evidence type="ECO:0000256" key="8">
    <source>
        <dbReference type="ARBA" id="ARBA00023004"/>
    </source>
</evidence>
<evidence type="ECO:0000256" key="2">
    <source>
        <dbReference type="ARBA" id="ARBA00007023"/>
    </source>
</evidence>
<dbReference type="PROSITE" id="PS51085">
    <property type="entry name" value="2FE2S_FER_2"/>
    <property type="match status" value="1"/>
</dbReference>
<dbReference type="PROSITE" id="PS51379">
    <property type="entry name" value="4FE4S_FER_2"/>
    <property type="match status" value="2"/>
</dbReference>
<dbReference type="InterPro" id="IPR006655">
    <property type="entry name" value="Mopterin_OxRdtase_prok_CS"/>
</dbReference>
<dbReference type="SUPFAM" id="SSF54862">
    <property type="entry name" value="4Fe-4S ferredoxins"/>
    <property type="match status" value="1"/>
</dbReference>
<evidence type="ECO:0000313" key="14">
    <source>
        <dbReference type="EMBL" id="MBJ7552163.1"/>
    </source>
</evidence>
<keyword evidence="4" id="KW-0001">2Fe-2S</keyword>
<keyword evidence="5" id="KW-0479">Metal-binding</keyword>
<dbReference type="CDD" id="cd02753">
    <property type="entry name" value="MopB_Formate-Dh-H"/>
    <property type="match status" value="1"/>
</dbReference>
<evidence type="ECO:0000256" key="9">
    <source>
        <dbReference type="ARBA" id="ARBA00023014"/>
    </source>
</evidence>
<dbReference type="InterPro" id="IPR006963">
    <property type="entry name" value="Mopterin_OxRdtase_4Fe-4S_dom"/>
</dbReference>
<dbReference type="InterPro" id="IPR006478">
    <property type="entry name" value="Formate_DH_asu"/>
</dbReference>
<dbReference type="InterPro" id="IPR036010">
    <property type="entry name" value="2Fe-2S_ferredoxin-like_sf"/>
</dbReference>
<dbReference type="Gene3D" id="3.40.50.740">
    <property type="match status" value="1"/>
</dbReference>
<keyword evidence="3" id="KW-0004">4Fe-4S</keyword>
<dbReference type="Pfam" id="PF13510">
    <property type="entry name" value="Fer2_4"/>
    <property type="match status" value="1"/>
</dbReference>
<dbReference type="Pfam" id="PF04879">
    <property type="entry name" value="Molybdop_Fe4S4"/>
    <property type="match status" value="1"/>
</dbReference>
<protein>
    <submittedName>
        <fullName evidence="14">Formate dehydrogenase subunit alpha</fullName>
    </submittedName>
</protein>
<proteinExistence type="inferred from homology"/>
<evidence type="ECO:0000259" key="10">
    <source>
        <dbReference type="PROSITE" id="PS51085"/>
    </source>
</evidence>
<evidence type="ECO:0000256" key="6">
    <source>
        <dbReference type="ARBA" id="ARBA00022737"/>
    </source>
</evidence>
<evidence type="ECO:0000256" key="1">
    <source>
        <dbReference type="ARBA" id="ARBA00005404"/>
    </source>
</evidence>
<evidence type="ECO:0000256" key="7">
    <source>
        <dbReference type="ARBA" id="ARBA00023002"/>
    </source>
</evidence>
<evidence type="ECO:0000256" key="3">
    <source>
        <dbReference type="ARBA" id="ARBA00022485"/>
    </source>
</evidence>
<dbReference type="PROSITE" id="PS00932">
    <property type="entry name" value="MOLYBDOPTERIN_PROK_3"/>
    <property type="match status" value="1"/>
</dbReference>
<dbReference type="InterPro" id="IPR017900">
    <property type="entry name" value="4Fe4S_Fe_S_CS"/>
</dbReference>
<sequence>MLQHFDPNKDYGTPASLSEKLVTLEIDGVEVTVPEGTSVMRAAAMYDINIPKLCATDSLEAFGSCRICAVQIEGRRGTPASCTTPVDAGMKVTTQNDKLAKLRRNIMELYISDHPLDCLTCPANGDCELQDMAGAVGLREVRYGFEGNNHLNAEKDQSNPYFTFDASKCIVCSRCVRACSEVQGTFALTIDGRGFDSKVAAGQNEPFLDSECVSCGACVQACPTATLMENSVIDMGTPEHSVTTTCAYCGVGCSFKAEMKGDKLVRMVPAKEGDANHGHSCVKGRFAFGYATHKDRIKAPMIRDSIDQPWQEVSWEEAIGFAAKRLKDIQAQYGRESIGGITSSRCTNEETYLVQKLIRAAFGNNNTDTCARVCHSPTGYGLKQTLGESAGTQTFDSVMHSDCILVIGANPTDAHPVFGSLMRRRLREGASLIVTDPREIDLLNTPHLGDATHLPLRPGTNVAMVNALAHVVVTEGYEDKEFIASRCDTKAYAKWREFIIDERHAPEAVEAITGVSAEKVREAARKFATAKNASIYYGLGVTEHSQGSTTVMGIANLALATGNIGREGVGVNPLRGQNNVQGSCDMGSFPHELPGYQHVADSVARARFEKAWGVELDDEPGLRIPNMFDAALAGEFRAMYVQGEDIAQSDPNTQHVEAALSALDCLIVQDIFLNETAKYAHVLLPGSTFLEKNGTFTNAERRINRVRKVMAPVAGKEDWEVTVDLANALGYPMSYSHPSEIMDEIASLTPSFANVSYERLEEHGSLQWPCNDAFPMGSPIMHTESFPIGDEGKAKFAVTEFVPTTERANSRFPLLLTTGRILSQYNVGAQTRRTDNQAWHDEDILELHPHDAEERGIKTGDWLGISSRAGQTVLRAKVSERMQPGVVYTTFHHPGSGANVITTNNSDWATNCPEYKVTAVQVEKVSQPSEWQKNFQDNHERQYEFLRGSASANSAVK</sequence>
<reference evidence="14 15" key="1">
    <citation type="submission" date="2020-12" db="EMBL/GenBank/DDBJ databases">
        <title>Comparative genome analysis of fungal antagonists Marinomonas ostreistagni 398 and M. spartinae 468.</title>
        <authorList>
            <person name="Fields J.L."/>
            <person name="Mavrodi O.V."/>
            <person name="Biber P.D."/>
            <person name="Indest K.J."/>
            <person name="Mavrodi D.V."/>
        </authorList>
    </citation>
    <scope>NUCLEOTIDE SEQUENCE [LARGE SCALE GENOMIC DNA]</scope>
    <source>
        <strain evidence="14 15">USM7</strain>
    </source>
</reference>
<dbReference type="CDD" id="cd00508">
    <property type="entry name" value="MopB_CT_Fdh-Nap-like"/>
    <property type="match status" value="1"/>
</dbReference>
<dbReference type="InterPro" id="IPR009010">
    <property type="entry name" value="Asp_de-COase-like_dom_sf"/>
</dbReference>
<dbReference type="Pfam" id="PF01568">
    <property type="entry name" value="Molydop_binding"/>
    <property type="match status" value="1"/>
</dbReference>
<keyword evidence="15" id="KW-1185">Reference proteome</keyword>
<evidence type="ECO:0000259" key="13">
    <source>
        <dbReference type="PROSITE" id="PS51839"/>
    </source>
</evidence>
<dbReference type="Gene3D" id="3.30.70.20">
    <property type="match status" value="1"/>
</dbReference>
<dbReference type="NCBIfam" id="TIGR01591">
    <property type="entry name" value="Fdh-alpha"/>
    <property type="match status" value="1"/>
</dbReference>
<dbReference type="InterPro" id="IPR017896">
    <property type="entry name" value="4Fe4S_Fe-S-bd"/>
</dbReference>
<dbReference type="RefSeq" id="WP_199463739.1">
    <property type="nucleotide sequence ID" value="NZ_JAEMUH010000016.1"/>
</dbReference>
<evidence type="ECO:0000313" key="15">
    <source>
        <dbReference type="Proteomes" id="UP000598488"/>
    </source>
</evidence>
<dbReference type="PANTHER" id="PTHR43105">
    <property type="entry name" value="RESPIRATORY NITRATE REDUCTASE"/>
    <property type="match status" value="1"/>
</dbReference>
<dbReference type="Gene3D" id="3.10.20.740">
    <property type="match status" value="1"/>
</dbReference>
<evidence type="ECO:0000256" key="5">
    <source>
        <dbReference type="ARBA" id="ARBA00022723"/>
    </source>
</evidence>
<dbReference type="InterPro" id="IPR041924">
    <property type="entry name" value="Formate_Dh-H_N"/>
</dbReference>
<dbReference type="PIRSF" id="PIRSF036643">
    <property type="entry name" value="FDH_alpha"/>
    <property type="match status" value="1"/>
</dbReference>
<evidence type="ECO:0000259" key="11">
    <source>
        <dbReference type="PROSITE" id="PS51379"/>
    </source>
</evidence>
<evidence type="ECO:0000256" key="4">
    <source>
        <dbReference type="ARBA" id="ARBA00022714"/>
    </source>
</evidence>
<feature type="domain" description="4Fe-4S His(Cys)3-ligated-type" evidence="13">
    <location>
        <begin position="98"/>
        <end position="137"/>
    </location>
</feature>
<keyword evidence="9" id="KW-0411">Iron-sulfur</keyword>
<dbReference type="SMART" id="SM00929">
    <property type="entry name" value="NADH-G_4Fe-4S_3"/>
    <property type="match status" value="1"/>
</dbReference>
<dbReference type="Gene3D" id="2.40.40.20">
    <property type="match status" value="1"/>
</dbReference>
<organism evidence="14 15">
    <name type="scientific">Marinomonas ostreistagni</name>
    <dbReference type="NCBI Taxonomy" id="359209"/>
    <lineage>
        <taxon>Bacteria</taxon>
        <taxon>Pseudomonadati</taxon>
        <taxon>Pseudomonadota</taxon>
        <taxon>Gammaproteobacteria</taxon>
        <taxon>Oceanospirillales</taxon>
        <taxon>Oceanospirillaceae</taxon>
        <taxon>Marinomonas</taxon>
    </lineage>
</organism>
<comment type="similarity">
    <text evidence="2">In the C-terminal section; belongs to the prokaryotic molybdopterin-containing oxidoreductase family.</text>
</comment>
<evidence type="ECO:0000259" key="12">
    <source>
        <dbReference type="PROSITE" id="PS51669"/>
    </source>
</evidence>
<dbReference type="InterPro" id="IPR006656">
    <property type="entry name" value="Mopterin_OxRdtase"/>
</dbReference>
<dbReference type="InterPro" id="IPR001041">
    <property type="entry name" value="2Fe-2S_ferredoxin-type"/>
</dbReference>
<dbReference type="Pfam" id="PF12838">
    <property type="entry name" value="Fer4_7"/>
    <property type="match status" value="1"/>
</dbReference>
<comment type="similarity">
    <text evidence="1">Belongs to the complex I 75 kDa subunit family.</text>
</comment>
<keyword evidence="6" id="KW-0677">Repeat</keyword>
<dbReference type="PROSITE" id="PS51839">
    <property type="entry name" value="4FE4S_HC3"/>
    <property type="match status" value="1"/>
</dbReference>
<dbReference type="InterPro" id="IPR006657">
    <property type="entry name" value="MoPterin_dinucl-bd_dom"/>
</dbReference>
<dbReference type="PROSITE" id="PS00198">
    <property type="entry name" value="4FE4S_FER_1"/>
    <property type="match status" value="1"/>
</dbReference>
<dbReference type="Pfam" id="PF00384">
    <property type="entry name" value="Molybdopterin"/>
    <property type="match status" value="1"/>
</dbReference>
<dbReference type="EMBL" id="JAEMUH010000016">
    <property type="protein sequence ID" value="MBJ7552163.1"/>
    <property type="molecule type" value="Genomic_DNA"/>
</dbReference>